<name>A0A0R1UB21_9LACO</name>
<accession>A0A0R1UB21</accession>
<reference evidence="1 2" key="1">
    <citation type="journal article" date="2015" name="Genome Announc.">
        <title>Expanding the biotechnology potential of lactobacilli through comparative genomics of 213 strains and associated genera.</title>
        <authorList>
            <person name="Sun Z."/>
            <person name="Harris H.M."/>
            <person name="McCann A."/>
            <person name="Guo C."/>
            <person name="Argimon S."/>
            <person name="Zhang W."/>
            <person name="Yang X."/>
            <person name="Jeffery I.B."/>
            <person name="Cooney J.C."/>
            <person name="Kagawa T.F."/>
            <person name="Liu W."/>
            <person name="Song Y."/>
            <person name="Salvetti E."/>
            <person name="Wrobel A."/>
            <person name="Rasinkangas P."/>
            <person name="Parkhill J."/>
            <person name="Rea M.C."/>
            <person name="O'Sullivan O."/>
            <person name="Ritari J."/>
            <person name="Douillard F.P."/>
            <person name="Paul Ross R."/>
            <person name="Yang R."/>
            <person name="Briner A.E."/>
            <person name="Felis G.E."/>
            <person name="de Vos W.M."/>
            <person name="Barrangou R."/>
            <person name="Klaenhammer T.R."/>
            <person name="Caufield P.W."/>
            <person name="Cui Y."/>
            <person name="Zhang H."/>
            <person name="O'Toole P.W."/>
        </authorList>
    </citation>
    <scope>NUCLEOTIDE SEQUENCE [LARGE SCALE GENOMIC DNA]</scope>
    <source>
        <strain evidence="1 2">DSM 16043</strain>
    </source>
</reference>
<sequence length="183" mass="21405">MSNFILQSAKKKILLTNNNILKLRTIVTIAYFKDDLSSLDSTIQKELKKEFDEGKNWINRPDILKLFANTMPIWLPEELDFFIGRLLSVVKKNNNLSELMLERYFRIFGNYLVTCYTQKNTGNHVNEVINYMLNEPASFHLMIYKIHTSYMKALFDGDISKAKNIKKSLGEYGYKETIANWSL</sequence>
<evidence type="ECO:0000313" key="1">
    <source>
        <dbReference type="EMBL" id="KRL87970.1"/>
    </source>
</evidence>
<dbReference type="Proteomes" id="UP000051036">
    <property type="component" value="Unassembled WGS sequence"/>
</dbReference>
<dbReference type="AlphaFoldDB" id="A0A0R1UB21"/>
<dbReference type="EMBL" id="AZFM01000056">
    <property type="protein sequence ID" value="KRL87970.1"/>
    <property type="molecule type" value="Genomic_DNA"/>
</dbReference>
<proteinExistence type="predicted"/>
<evidence type="ECO:0000313" key="2">
    <source>
        <dbReference type="Proteomes" id="UP000051036"/>
    </source>
</evidence>
<keyword evidence="2" id="KW-1185">Reference proteome</keyword>
<dbReference type="PATRIC" id="fig|1423763.3.peg.1661"/>
<protein>
    <submittedName>
        <fullName evidence="1">Transcriptional regulator, XRE family protein</fullName>
    </submittedName>
</protein>
<comment type="caution">
    <text evidence="1">The sequence shown here is derived from an EMBL/GenBank/DDBJ whole genome shotgun (WGS) entry which is preliminary data.</text>
</comment>
<gene>
    <name evidence="1" type="ORF">FC46_GL001636</name>
</gene>
<organism evidence="1 2">
    <name type="scientific">Lactobacillus kalixensis DSM 16043</name>
    <dbReference type="NCBI Taxonomy" id="1423763"/>
    <lineage>
        <taxon>Bacteria</taxon>
        <taxon>Bacillati</taxon>
        <taxon>Bacillota</taxon>
        <taxon>Bacilli</taxon>
        <taxon>Lactobacillales</taxon>
        <taxon>Lactobacillaceae</taxon>
        <taxon>Lactobacillus</taxon>
    </lineage>
</organism>